<evidence type="ECO:0000259" key="4">
    <source>
        <dbReference type="PROSITE" id="PS50893"/>
    </source>
</evidence>
<keyword evidence="2" id="KW-0547">Nucleotide-binding</keyword>
<evidence type="ECO:0000313" key="6">
    <source>
        <dbReference type="Proteomes" id="UP000003460"/>
    </source>
</evidence>
<reference evidence="5" key="1">
    <citation type="submission" date="2009-09" db="EMBL/GenBank/DDBJ databases">
        <authorList>
            <person name="Weinstock G."/>
            <person name="Sodergren E."/>
            <person name="Clifton S."/>
            <person name="Fulton L."/>
            <person name="Fulton B."/>
            <person name="Courtney L."/>
            <person name="Fronick C."/>
            <person name="Harrison M."/>
            <person name="Strong C."/>
            <person name="Farmer C."/>
            <person name="Delahaunty K."/>
            <person name="Markovic C."/>
            <person name="Hall O."/>
            <person name="Minx P."/>
            <person name="Tomlinson C."/>
            <person name="Mitreva M."/>
            <person name="Nelson J."/>
            <person name="Hou S."/>
            <person name="Wollam A."/>
            <person name="Pepin K.H."/>
            <person name="Johnson M."/>
            <person name="Bhonagiri V."/>
            <person name="Nash W.E."/>
            <person name="Warren W."/>
            <person name="Chinwalla A."/>
            <person name="Mardis E.R."/>
            <person name="Wilson R.K."/>
        </authorList>
    </citation>
    <scope>NUCLEOTIDE SEQUENCE [LARGE SCALE GENOMIC DNA]</scope>
    <source>
        <strain evidence="5">ATCC 51259</strain>
    </source>
</reference>
<dbReference type="GO" id="GO:0016887">
    <property type="term" value="F:ATP hydrolysis activity"/>
    <property type="evidence" value="ECO:0007669"/>
    <property type="project" value="InterPro"/>
</dbReference>
<evidence type="ECO:0000313" key="5">
    <source>
        <dbReference type="EMBL" id="EEX72402.1"/>
    </source>
</evidence>
<dbReference type="STRING" id="626522.GCWU000325_00865"/>
<keyword evidence="6" id="KW-1185">Reference proteome</keyword>
<dbReference type="AlphaFoldDB" id="C9LF83"/>
<evidence type="ECO:0000256" key="1">
    <source>
        <dbReference type="ARBA" id="ARBA00022448"/>
    </source>
</evidence>
<dbReference type="InterPro" id="IPR050166">
    <property type="entry name" value="ABC_transporter_ATP-bind"/>
</dbReference>
<dbReference type="PROSITE" id="PS00211">
    <property type="entry name" value="ABC_TRANSPORTER_1"/>
    <property type="match status" value="1"/>
</dbReference>
<dbReference type="InterPro" id="IPR027417">
    <property type="entry name" value="P-loop_NTPase"/>
</dbReference>
<dbReference type="HOGENOM" id="CLU_000604_1_22_10"/>
<dbReference type="OrthoDB" id="9782239at2"/>
<dbReference type="SMART" id="SM00382">
    <property type="entry name" value="AAA"/>
    <property type="match status" value="1"/>
</dbReference>
<dbReference type="InterPro" id="IPR017871">
    <property type="entry name" value="ABC_transporter-like_CS"/>
</dbReference>
<dbReference type="SUPFAM" id="SSF52540">
    <property type="entry name" value="P-loop containing nucleoside triphosphate hydrolases"/>
    <property type="match status" value="1"/>
</dbReference>
<comment type="caution">
    <text evidence="5">The sequence shown here is derived from an EMBL/GenBank/DDBJ whole genome shotgun (WGS) entry which is preliminary data.</text>
</comment>
<dbReference type="PANTHER" id="PTHR42788:SF2">
    <property type="entry name" value="ABC TRANSPORTER ATP-BINDING PROTEIN"/>
    <property type="match status" value="1"/>
</dbReference>
<organism evidence="5 6">
    <name type="scientific">Alloprevotella tannerae ATCC 51259</name>
    <dbReference type="NCBI Taxonomy" id="626522"/>
    <lineage>
        <taxon>Bacteria</taxon>
        <taxon>Pseudomonadati</taxon>
        <taxon>Bacteroidota</taxon>
        <taxon>Bacteroidia</taxon>
        <taxon>Bacteroidales</taxon>
        <taxon>Prevotellaceae</taxon>
        <taxon>Alloprevotella</taxon>
    </lineage>
</organism>
<dbReference type="eggNOG" id="COG1116">
    <property type="taxonomic scope" value="Bacteria"/>
</dbReference>
<dbReference type="GO" id="GO:0005524">
    <property type="term" value="F:ATP binding"/>
    <property type="evidence" value="ECO:0007669"/>
    <property type="project" value="UniProtKB-KW"/>
</dbReference>
<dbReference type="PANTHER" id="PTHR42788">
    <property type="entry name" value="TAURINE IMPORT ATP-BINDING PROTEIN-RELATED"/>
    <property type="match status" value="1"/>
</dbReference>
<dbReference type="EMBL" id="ACIJ02000016">
    <property type="protein sequence ID" value="EEX72402.1"/>
    <property type="molecule type" value="Genomic_DNA"/>
</dbReference>
<keyword evidence="3 5" id="KW-0067">ATP-binding</keyword>
<evidence type="ECO:0000256" key="2">
    <source>
        <dbReference type="ARBA" id="ARBA00022741"/>
    </source>
</evidence>
<dbReference type="Pfam" id="PF00005">
    <property type="entry name" value="ABC_tran"/>
    <property type="match status" value="1"/>
</dbReference>
<proteinExistence type="predicted"/>
<dbReference type="PROSITE" id="PS50893">
    <property type="entry name" value="ABC_TRANSPORTER_2"/>
    <property type="match status" value="1"/>
</dbReference>
<name>C9LF83_9BACT</name>
<keyword evidence="1" id="KW-0813">Transport</keyword>
<accession>C9LF83</accession>
<gene>
    <name evidence="5" type="ORF">GCWU000325_00865</name>
</gene>
<dbReference type="Proteomes" id="UP000003460">
    <property type="component" value="Unassembled WGS sequence"/>
</dbReference>
<evidence type="ECO:0000256" key="3">
    <source>
        <dbReference type="ARBA" id="ARBA00022840"/>
    </source>
</evidence>
<dbReference type="RefSeq" id="WP_006254643.1">
    <property type="nucleotide sequence ID" value="NZ_GG700642.1"/>
</dbReference>
<dbReference type="InterPro" id="IPR003593">
    <property type="entry name" value="AAA+_ATPase"/>
</dbReference>
<protein>
    <submittedName>
        <fullName evidence="5">ABC transporter, ATP-binding protein</fullName>
    </submittedName>
</protein>
<feature type="domain" description="ABC transporter" evidence="4">
    <location>
        <begin position="8"/>
        <end position="225"/>
    </location>
</feature>
<dbReference type="InterPro" id="IPR003439">
    <property type="entry name" value="ABC_transporter-like_ATP-bd"/>
</dbReference>
<dbReference type="GeneID" id="84575972"/>
<sequence>MSSPASFLTVSDLRINRPPSGGRPAEDAPIIAHLSFTLAQGEFLQINGASGIGKSTLLNALAGLLPAAAGSIIIGGYAANDKHLAIAYVQQGYGLLPWKTVGANIVLPGLLGGRMRSEAAQRHIIETLQLTDLCTRYPQTLSGGQCQRAALARAFCQDAQLLLLDEPFSALDADKAAEAFELLLALREQYPVTTVMVTHHALPRRLAAHKLLTLLPDFQYTLEDV</sequence>
<dbReference type="Gene3D" id="3.40.50.300">
    <property type="entry name" value="P-loop containing nucleotide triphosphate hydrolases"/>
    <property type="match status" value="1"/>
</dbReference>